<evidence type="ECO:0000313" key="1">
    <source>
        <dbReference type="EMBL" id="PHV71734.1"/>
    </source>
</evidence>
<evidence type="ECO:0000313" key="2">
    <source>
        <dbReference type="Proteomes" id="UP000224460"/>
    </source>
</evidence>
<protein>
    <submittedName>
        <fullName evidence="1">Pyrroline-5-carboxylate reductase</fullName>
    </submittedName>
</protein>
<proteinExistence type="predicted"/>
<organism evidence="1 2">
    <name type="scientific">Sporanaerobium hydrogeniformans</name>
    <dbReference type="NCBI Taxonomy" id="3072179"/>
    <lineage>
        <taxon>Bacteria</taxon>
        <taxon>Bacillati</taxon>
        <taxon>Bacillota</taxon>
        <taxon>Clostridia</taxon>
        <taxon>Lachnospirales</taxon>
        <taxon>Lachnospiraceae</taxon>
        <taxon>Sporanaerobium</taxon>
    </lineage>
</organism>
<keyword evidence="2" id="KW-1185">Reference proteome</keyword>
<reference evidence="1" key="1">
    <citation type="submission" date="2017-10" db="EMBL/GenBank/DDBJ databases">
        <title>Genome sequence of cellulolytic Lachnospiraceae bacterium XHS1971 isolated from hotspring sediment.</title>
        <authorList>
            <person name="Vasudevan G."/>
            <person name="Joshi A.J."/>
            <person name="Hivarkar S."/>
            <person name="Lanjekar V.B."/>
            <person name="Dhakephalkar P.K."/>
            <person name="Dagar S."/>
        </authorList>
    </citation>
    <scope>NUCLEOTIDE SEQUENCE</scope>
    <source>
        <strain evidence="1">XHS1971</strain>
    </source>
</reference>
<dbReference type="Proteomes" id="UP000224460">
    <property type="component" value="Unassembled WGS sequence"/>
</dbReference>
<dbReference type="EMBL" id="PEDL01000002">
    <property type="protein sequence ID" value="PHV71734.1"/>
    <property type="molecule type" value="Genomic_DNA"/>
</dbReference>
<gene>
    <name evidence="1" type="primary">proC</name>
    <name evidence="1" type="ORF">CS063_04025</name>
</gene>
<accession>A0AC61DEK7</accession>
<comment type="caution">
    <text evidence="1">The sequence shown here is derived from an EMBL/GenBank/DDBJ whole genome shotgun (WGS) entry which is preliminary data.</text>
</comment>
<sequence length="266" mass="28857">MSILGFIGIGNMGGAMASAIASSGEKRLFVYDTYEKAYDKFSGMTNVKKAQTIKELVEQVDYIILSVKPQYYGSVCEQVKKVLRPEQIIITVSPSHSIEQMKMLLGEGVKIVRTMPNTPALINEGITAYCYQQGEISEEQKGQLLKWLGAFGVAVEVEEKLMSAVVATTGSSPAYGYLFIEAMADAAVSLGIPRAMAYNLSAMAIKGACEMVLQTGKHPGELKDAVTSPGGTTIRAVTKLEECGFRNSVIQAMFACYDKAEEMKKQ</sequence>
<name>A0AC61DEK7_9FIRM</name>